<dbReference type="AlphaFoldDB" id="A0A3A1WMW6"/>
<keyword evidence="2" id="KW-0282">Flagellum</keyword>
<name>A0A3A1WMW6_9HYPH</name>
<reference evidence="3" key="1">
    <citation type="submission" date="2018-09" db="EMBL/GenBank/DDBJ databases">
        <authorList>
            <person name="Tuo L."/>
        </authorList>
    </citation>
    <scope>NUCLEOTIDE SEQUENCE [LARGE SCALE GENOMIC DNA]</scope>
    <source>
        <strain evidence="3">M2BS4Y-1</strain>
    </source>
</reference>
<keyword evidence="2" id="KW-0966">Cell projection</keyword>
<gene>
    <name evidence="2" type="ORF">D3218_05995</name>
</gene>
<dbReference type="Pfam" id="PF10135">
    <property type="entry name" value="Rod-binding"/>
    <property type="match status" value="1"/>
</dbReference>
<dbReference type="OrthoDB" id="7889190at2"/>
<protein>
    <submittedName>
        <fullName evidence="2">Flagellar biosynthesis protein FlgJ</fullName>
    </submittedName>
</protein>
<keyword evidence="2" id="KW-0969">Cilium</keyword>
<evidence type="ECO:0000313" key="3">
    <source>
        <dbReference type="Proteomes" id="UP000265750"/>
    </source>
</evidence>
<keyword evidence="3" id="KW-1185">Reference proteome</keyword>
<sequence>MTVSPLAASLATERTDRTLAPAASRTVEGTAQAEAFEKEMPVARAIAAVEGGTDDVHFRHQTSRSGELHPLQKFESFVLRSFIENMLPSQNTSFFGTGTAGNIWRSMLAERIGDEMAKSGGIGIAKMLEEEGRGGAQAPDTAQKTT</sequence>
<organism evidence="2 3">
    <name type="scientific">Aureimonas flava</name>
    <dbReference type="NCBI Taxonomy" id="2320271"/>
    <lineage>
        <taxon>Bacteria</taxon>
        <taxon>Pseudomonadati</taxon>
        <taxon>Pseudomonadota</taxon>
        <taxon>Alphaproteobacteria</taxon>
        <taxon>Hyphomicrobiales</taxon>
        <taxon>Aurantimonadaceae</taxon>
        <taxon>Aureimonas</taxon>
    </lineage>
</organism>
<evidence type="ECO:0000313" key="2">
    <source>
        <dbReference type="EMBL" id="RIY01877.1"/>
    </source>
</evidence>
<proteinExistence type="predicted"/>
<evidence type="ECO:0000259" key="1">
    <source>
        <dbReference type="Pfam" id="PF10135"/>
    </source>
</evidence>
<dbReference type="InterPro" id="IPR019301">
    <property type="entry name" value="Flagellar_prot_FlgJ_N"/>
</dbReference>
<accession>A0A3A1WMW6</accession>
<dbReference type="EMBL" id="QYRN01000003">
    <property type="protein sequence ID" value="RIY01877.1"/>
    <property type="molecule type" value="Genomic_DNA"/>
</dbReference>
<dbReference type="RefSeq" id="WP_119539014.1">
    <property type="nucleotide sequence ID" value="NZ_QYRN01000003.1"/>
</dbReference>
<feature type="domain" description="Flagellar protein FlgJ N-terminal" evidence="1">
    <location>
        <begin position="91"/>
        <end position="130"/>
    </location>
</feature>
<dbReference type="Proteomes" id="UP000265750">
    <property type="component" value="Unassembled WGS sequence"/>
</dbReference>
<comment type="caution">
    <text evidence="2">The sequence shown here is derived from an EMBL/GenBank/DDBJ whole genome shotgun (WGS) entry which is preliminary data.</text>
</comment>